<evidence type="ECO:0000313" key="2">
    <source>
        <dbReference type="EMBL" id="ALS56188.1"/>
    </source>
</evidence>
<dbReference type="Gene3D" id="3.60.15.10">
    <property type="entry name" value="Ribonuclease Z/Hydroxyacylglutathione hydrolase-like"/>
    <property type="match status" value="1"/>
</dbReference>
<accession>A0A0U2XPT3</accession>
<dbReference type="PANTHER" id="PTHR23131">
    <property type="entry name" value="ENDORIBONUCLEASE LACTB2"/>
    <property type="match status" value="1"/>
</dbReference>
<proteinExistence type="predicted"/>
<dbReference type="Pfam" id="PF00753">
    <property type="entry name" value="Lactamase_B"/>
    <property type="match status" value="1"/>
</dbReference>
<protein>
    <recommendedName>
        <fullName evidence="1">Metallo-beta-lactamase domain-containing protein</fullName>
    </recommendedName>
</protein>
<reference evidence="2" key="1">
    <citation type="journal article" date="2016" name="ISME J.">
        <title>Functional metagenomic screen reveals new and diverse microbial rhodopsins.</title>
        <authorList>
            <person name="Pushkarev A."/>
            <person name="Beja O."/>
        </authorList>
    </citation>
    <scope>NUCLEOTIDE SEQUENCE</scope>
</reference>
<sequence length="329" mass="38111">MAINFLELKNFNLQHGIIHIPMELPWSSPDFVNVYFIEEKDGYVMIDCGVNGSEYQELLETKMKSFGLSYENIKLLIGTHMHSDHIGLSSTLREKDIPFALYKNSVEFIEGYNDWSIRFKKLKEYAKKEGAPKSFLDDIDQIETPIYAGKISKPDVLLEEGNIKNVSRNIEIIFTPGHDRTEISILDNPSQILFSGDHILPKITPFIPLEDAEDDMLEKYTSSLDKVYNLEQKLIAPGHGDLIEKPYSRIEQMQLHHKKRSDKIIDLIGNSKFSGWEIVNLLFPRKLDELNLRLAFQETMAHLIYLENKGLIKHVLNSDINYWEKIRQV</sequence>
<dbReference type="Pfam" id="PF21221">
    <property type="entry name" value="B_lactamase-like_C"/>
    <property type="match status" value="1"/>
</dbReference>
<organism evidence="2">
    <name type="scientific">uncultured bacterium EIL26B11</name>
    <dbReference type="NCBI Taxonomy" id="1768201"/>
    <lineage>
        <taxon>Bacteria</taxon>
        <taxon>environmental samples</taxon>
    </lineage>
</organism>
<dbReference type="InterPro" id="IPR036866">
    <property type="entry name" value="RibonucZ/Hydroxyglut_hydro"/>
</dbReference>
<dbReference type="InterPro" id="IPR048933">
    <property type="entry name" value="B_lactamase-like_C"/>
</dbReference>
<feature type="domain" description="Metallo-beta-lactamase" evidence="1">
    <location>
        <begin position="31"/>
        <end position="239"/>
    </location>
</feature>
<dbReference type="Gene3D" id="1.10.10.10">
    <property type="entry name" value="Winged helix-like DNA-binding domain superfamily/Winged helix DNA-binding domain"/>
    <property type="match status" value="1"/>
</dbReference>
<dbReference type="AlphaFoldDB" id="A0A0U2XPT3"/>
<dbReference type="EMBL" id="KT201089">
    <property type="protein sequence ID" value="ALS56188.1"/>
    <property type="molecule type" value="Genomic_DNA"/>
</dbReference>
<dbReference type="InterPro" id="IPR001279">
    <property type="entry name" value="Metallo-B-lactamas"/>
</dbReference>
<name>A0A0U2XPT3_9BACT</name>
<dbReference type="InterPro" id="IPR036388">
    <property type="entry name" value="WH-like_DNA-bd_sf"/>
</dbReference>
<dbReference type="SMART" id="SM00849">
    <property type="entry name" value="Lactamase_B"/>
    <property type="match status" value="1"/>
</dbReference>
<dbReference type="InterPro" id="IPR050662">
    <property type="entry name" value="Sec-metab_biosynth-thioest"/>
</dbReference>
<dbReference type="PANTHER" id="PTHR23131:SF4">
    <property type="entry name" value="METALLO-BETA-LACTAMASE SUPERFAMILY POTEIN"/>
    <property type="match status" value="1"/>
</dbReference>
<evidence type="ECO:0000259" key="1">
    <source>
        <dbReference type="SMART" id="SM00849"/>
    </source>
</evidence>
<dbReference type="SUPFAM" id="SSF56281">
    <property type="entry name" value="Metallo-hydrolase/oxidoreductase"/>
    <property type="match status" value="1"/>
</dbReference>